<evidence type="ECO:0000313" key="8">
    <source>
        <dbReference type="Proteomes" id="UP000250245"/>
    </source>
</evidence>
<dbReference type="InterPro" id="IPR029066">
    <property type="entry name" value="PLP-binding_barrel"/>
</dbReference>
<dbReference type="OMA" id="DWFHTVD"/>
<feature type="domain" description="Alanine racemase N-terminal" evidence="5">
    <location>
        <begin position="13"/>
        <end position="240"/>
    </location>
</feature>
<dbReference type="Proteomes" id="UP000250245">
    <property type="component" value="Unassembled WGS sequence"/>
</dbReference>
<reference evidence="6 9" key="2">
    <citation type="submission" date="2020-04" db="EMBL/GenBank/DDBJ databases">
        <title>Antimicrobial susceptibility and clonality of vaginal-derived multi-drug resistant Mobiluncus isolates in China.</title>
        <authorList>
            <person name="Zhang X."/>
        </authorList>
    </citation>
    <scope>NUCLEOTIDE SEQUENCE [LARGE SCALE GENOMIC DNA]</scope>
    <source>
        <strain evidence="6 9">19</strain>
    </source>
</reference>
<comment type="cofactor">
    <cofactor evidence="3">
        <name>pyridoxal 5'-phosphate</name>
        <dbReference type="ChEBI" id="CHEBI:597326"/>
    </cofactor>
</comment>
<dbReference type="EMBL" id="JABCUI010000002">
    <property type="protein sequence ID" value="NMW87213.1"/>
    <property type="molecule type" value="Genomic_DNA"/>
</dbReference>
<comment type="similarity">
    <text evidence="2 4">Belongs to the pyridoxal phosphate-binding protein YggS/PROSC family.</text>
</comment>
<dbReference type="GeneID" id="55565059"/>
<dbReference type="PANTHER" id="PTHR10146:SF14">
    <property type="entry name" value="PYRIDOXAL PHOSPHATE HOMEOSTASIS PROTEIN"/>
    <property type="match status" value="1"/>
</dbReference>
<dbReference type="SUPFAM" id="SSF51419">
    <property type="entry name" value="PLP-binding barrel"/>
    <property type="match status" value="1"/>
</dbReference>
<protein>
    <recommendedName>
        <fullName evidence="2">Pyridoxal phosphate homeostasis protein</fullName>
        <shortName evidence="2">PLP homeostasis protein</shortName>
    </recommendedName>
</protein>
<dbReference type="PANTHER" id="PTHR10146">
    <property type="entry name" value="PROLINE SYNTHETASE CO-TRANSCRIBED BACTERIAL HOMOLOG PROTEIN"/>
    <property type="match status" value="1"/>
</dbReference>
<dbReference type="Gene3D" id="3.20.20.10">
    <property type="entry name" value="Alanine racemase"/>
    <property type="match status" value="1"/>
</dbReference>
<dbReference type="AlphaFoldDB" id="A0A2X3AR99"/>
<dbReference type="RefSeq" id="WP_004007517.1">
    <property type="nucleotide sequence ID" value="NZ_CP068112.1"/>
</dbReference>
<comment type="function">
    <text evidence="2">Pyridoxal 5'-phosphate (PLP)-binding protein, which is involved in PLP homeostasis.</text>
</comment>
<dbReference type="Pfam" id="PF01168">
    <property type="entry name" value="Ala_racemase_N"/>
    <property type="match status" value="1"/>
</dbReference>
<dbReference type="InterPro" id="IPR011078">
    <property type="entry name" value="PyrdxlP_homeostasis"/>
</dbReference>
<organism evidence="7 8">
    <name type="scientific">Mobiluncus curtisii</name>
    <dbReference type="NCBI Taxonomy" id="2051"/>
    <lineage>
        <taxon>Bacteria</taxon>
        <taxon>Bacillati</taxon>
        <taxon>Actinomycetota</taxon>
        <taxon>Actinomycetes</taxon>
        <taxon>Actinomycetales</taxon>
        <taxon>Actinomycetaceae</taxon>
        <taxon>Mobiluncus</taxon>
    </lineage>
</organism>
<evidence type="ECO:0000313" key="6">
    <source>
        <dbReference type="EMBL" id="NMW87213.1"/>
    </source>
</evidence>
<dbReference type="GO" id="GO:0030170">
    <property type="term" value="F:pyridoxal phosphate binding"/>
    <property type="evidence" value="ECO:0007669"/>
    <property type="project" value="UniProtKB-UniRule"/>
</dbReference>
<evidence type="ECO:0000313" key="7">
    <source>
        <dbReference type="EMBL" id="SQB65599.1"/>
    </source>
</evidence>
<evidence type="ECO:0000259" key="5">
    <source>
        <dbReference type="Pfam" id="PF01168"/>
    </source>
</evidence>
<evidence type="ECO:0000256" key="1">
    <source>
        <dbReference type="ARBA" id="ARBA00022898"/>
    </source>
</evidence>
<reference evidence="7 8" key="1">
    <citation type="submission" date="2018-06" db="EMBL/GenBank/DDBJ databases">
        <authorList>
            <consortium name="Pathogen Informatics"/>
            <person name="Doyle S."/>
        </authorList>
    </citation>
    <scope>NUCLEOTIDE SEQUENCE [LARGE SCALE GENOMIC DNA]</scope>
    <source>
        <strain evidence="7 8">NCTC11820</strain>
    </source>
</reference>
<dbReference type="FunFam" id="3.20.20.10:FF:000018">
    <property type="entry name" value="Pyridoxal phosphate homeostasis protein"/>
    <property type="match status" value="1"/>
</dbReference>
<gene>
    <name evidence="6" type="ORF">HHJ67_05540</name>
    <name evidence="7" type="ORF">NCTC11820_01669</name>
</gene>
<dbReference type="PIRSF" id="PIRSF004848">
    <property type="entry name" value="YBL036c_PLPDEIII"/>
    <property type="match status" value="1"/>
</dbReference>
<dbReference type="CDD" id="cd00635">
    <property type="entry name" value="PLPDE_III_YBL036c_like"/>
    <property type="match status" value="1"/>
</dbReference>
<feature type="modified residue" description="N6-(pyridoxal phosphate)lysine" evidence="2 3">
    <location>
        <position position="36"/>
    </location>
</feature>
<dbReference type="NCBIfam" id="TIGR00044">
    <property type="entry name" value="YggS family pyridoxal phosphate-dependent enzyme"/>
    <property type="match status" value="1"/>
</dbReference>
<evidence type="ECO:0000256" key="4">
    <source>
        <dbReference type="RuleBase" id="RU004514"/>
    </source>
</evidence>
<sequence length="248" mass="26437">MSGFSQRLHDLSQRVAAAAATAGRDSESIRILPVSKTHPVADLREALAAGVSEFGENKPQELATKAAELGANLDLCADRNEVSPRWVQIGNLQRNKAKLIVAYGAELQSLDSAKLAQTLNRLLDQAGRTLEVMIEVNTSGEDAKHGVAPEETLELARLVIDQPRLHLIGLMTVAAHIDRVGERGVFEMFSQLAGLREAVLGLPGGADCRELSMGMSGDFELAIAAGSTCVRVGSALFGPRDYAQKPVS</sequence>
<dbReference type="HAMAP" id="MF_02087">
    <property type="entry name" value="PLP_homeostasis"/>
    <property type="match status" value="1"/>
</dbReference>
<dbReference type="InterPro" id="IPR001608">
    <property type="entry name" value="Ala_racemase_N"/>
</dbReference>
<name>A0A2X3AR99_9ACTO</name>
<evidence type="ECO:0000313" key="9">
    <source>
        <dbReference type="Proteomes" id="UP000553981"/>
    </source>
</evidence>
<proteinExistence type="inferred from homology"/>
<dbReference type="EMBL" id="UASJ01000001">
    <property type="protein sequence ID" value="SQB65599.1"/>
    <property type="molecule type" value="Genomic_DNA"/>
</dbReference>
<keyword evidence="1 2" id="KW-0663">Pyridoxal phosphate</keyword>
<dbReference type="Proteomes" id="UP000553981">
    <property type="component" value="Unassembled WGS sequence"/>
</dbReference>
<accession>A0A2X3AR99</accession>
<evidence type="ECO:0000256" key="3">
    <source>
        <dbReference type="PIRSR" id="PIRSR004848-1"/>
    </source>
</evidence>
<evidence type="ECO:0000256" key="2">
    <source>
        <dbReference type="HAMAP-Rule" id="MF_02087"/>
    </source>
</evidence>